<proteinExistence type="predicted"/>
<dbReference type="AlphaFoldDB" id="A0A0F9RDV1"/>
<comment type="caution">
    <text evidence="1">The sequence shown here is derived from an EMBL/GenBank/DDBJ whole genome shotgun (WGS) entry which is preliminary data.</text>
</comment>
<reference evidence="1" key="1">
    <citation type="journal article" date="2015" name="Nature">
        <title>Complex archaea that bridge the gap between prokaryotes and eukaryotes.</title>
        <authorList>
            <person name="Spang A."/>
            <person name="Saw J.H."/>
            <person name="Jorgensen S.L."/>
            <person name="Zaremba-Niedzwiedzka K."/>
            <person name="Martijn J."/>
            <person name="Lind A.E."/>
            <person name="van Eijk R."/>
            <person name="Schleper C."/>
            <person name="Guy L."/>
            <person name="Ettema T.J."/>
        </authorList>
    </citation>
    <scope>NUCLEOTIDE SEQUENCE</scope>
</reference>
<organism evidence="1">
    <name type="scientific">marine sediment metagenome</name>
    <dbReference type="NCBI Taxonomy" id="412755"/>
    <lineage>
        <taxon>unclassified sequences</taxon>
        <taxon>metagenomes</taxon>
        <taxon>ecological metagenomes</taxon>
    </lineage>
</organism>
<name>A0A0F9RDV1_9ZZZZ</name>
<protein>
    <submittedName>
        <fullName evidence="1">Uncharacterized protein</fullName>
    </submittedName>
</protein>
<evidence type="ECO:0000313" key="1">
    <source>
        <dbReference type="EMBL" id="KKN15428.1"/>
    </source>
</evidence>
<sequence>MDIRIVLIDSPLNSLIKLSLKIKKDDVIELF</sequence>
<dbReference type="EMBL" id="LAZR01003713">
    <property type="protein sequence ID" value="KKN15428.1"/>
    <property type="molecule type" value="Genomic_DNA"/>
</dbReference>
<accession>A0A0F9RDV1</accession>
<gene>
    <name evidence="1" type="ORF">LCGC14_0986040</name>
</gene>